<reference evidence="1 2" key="1">
    <citation type="submission" date="2020-09" db="EMBL/GenBank/DDBJ databases">
        <authorList>
            <person name="Ashkenazy H."/>
        </authorList>
    </citation>
    <scope>NUCLEOTIDE SEQUENCE [LARGE SCALE GENOMIC DNA]</scope>
    <source>
        <strain evidence="2">cv. Cdm-0</strain>
    </source>
</reference>
<dbReference type="AlphaFoldDB" id="A0A7G2FI04"/>
<dbReference type="Proteomes" id="UP000516314">
    <property type="component" value="Chromosome 5"/>
</dbReference>
<proteinExistence type="predicted"/>
<name>A0A7G2FI04_ARATH</name>
<gene>
    <name evidence="1" type="ORF">AT9943_LOCUS20374</name>
</gene>
<evidence type="ECO:0000313" key="2">
    <source>
        <dbReference type="Proteomes" id="UP000516314"/>
    </source>
</evidence>
<evidence type="ECO:0000313" key="1">
    <source>
        <dbReference type="EMBL" id="CAD5332995.1"/>
    </source>
</evidence>
<organism evidence="1 2">
    <name type="scientific">Arabidopsis thaliana</name>
    <name type="common">Mouse-ear cress</name>
    <dbReference type="NCBI Taxonomy" id="3702"/>
    <lineage>
        <taxon>Eukaryota</taxon>
        <taxon>Viridiplantae</taxon>
        <taxon>Streptophyta</taxon>
        <taxon>Embryophyta</taxon>
        <taxon>Tracheophyta</taxon>
        <taxon>Spermatophyta</taxon>
        <taxon>Magnoliopsida</taxon>
        <taxon>eudicotyledons</taxon>
        <taxon>Gunneridae</taxon>
        <taxon>Pentapetalae</taxon>
        <taxon>rosids</taxon>
        <taxon>malvids</taxon>
        <taxon>Brassicales</taxon>
        <taxon>Brassicaceae</taxon>
        <taxon>Camelineae</taxon>
        <taxon>Arabidopsis</taxon>
    </lineage>
</organism>
<dbReference type="EMBL" id="LR881470">
    <property type="protein sequence ID" value="CAD5332995.1"/>
    <property type="molecule type" value="Genomic_DNA"/>
</dbReference>
<protein>
    <submittedName>
        <fullName evidence="1">(thale cress) hypothetical protein</fullName>
    </submittedName>
</protein>
<accession>A0A7G2FI04</accession>
<sequence>MTPKKRRKPLCGVFLRSSKFARVFSLAVSDLRSDLLSPLAPAILFDRVEALSVDLAFQMSSSSLYQLDLKSEFLLCGFIPVYQNPMKSPETFQLRLILACEASGSTSNSCLY</sequence>